<keyword evidence="10" id="KW-1185">Reference proteome</keyword>
<keyword evidence="5 8" id="KW-1133">Transmembrane helix</keyword>
<sequence>MRLPDETEDPRLSINILPMIDVMFAILAFFILSSLFLTRAQGLPVDLPQAATSARQEQVDLTLTLTAAGDLYLNEKSVDLDKLPAEVKALLAPGQPALVTIRADQQTSHGQVVTVMDQLRTVEGLRLGISTQP</sequence>
<evidence type="ECO:0000256" key="4">
    <source>
        <dbReference type="ARBA" id="ARBA00022692"/>
    </source>
</evidence>
<comment type="similarity">
    <text evidence="2 7">Belongs to the ExbD/TolR family.</text>
</comment>
<evidence type="ECO:0000313" key="10">
    <source>
        <dbReference type="Proteomes" id="UP000636505"/>
    </source>
</evidence>
<dbReference type="AlphaFoldDB" id="A0A8J7AA44"/>
<dbReference type="EMBL" id="JADEXG010000097">
    <property type="protein sequence ID" value="MBE9080267.1"/>
    <property type="molecule type" value="Genomic_DNA"/>
</dbReference>
<keyword evidence="7" id="KW-0653">Protein transport</keyword>
<keyword evidence="3" id="KW-1003">Cell membrane</keyword>
<protein>
    <submittedName>
        <fullName evidence="9">Biopolymer transporter ExbD</fullName>
    </submittedName>
</protein>
<gene>
    <name evidence="9" type="ORF">IQ241_23765</name>
</gene>
<dbReference type="PANTHER" id="PTHR30558:SF3">
    <property type="entry name" value="BIOPOLYMER TRANSPORT PROTEIN EXBD-RELATED"/>
    <property type="match status" value="1"/>
</dbReference>
<keyword evidence="7" id="KW-0813">Transport</keyword>
<organism evidence="9 10">
    <name type="scientific">Vasconcelosia minhoensis LEGE 07310</name>
    <dbReference type="NCBI Taxonomy" id="915328"/>
    <lineage>
        <taxon>Bacteria</taxon>
        <taxon>Bacillati</taxon>
        <taxon>Cyanobacteriota</taxon>
        <taxon>Cyanophyceae</taxon>
        <taxon>Nodosilineales</taxon>
        <taxon>Cymatolegaceae</taxon>
        <taxon>Vasconcelosia</taxon>
        <taxon>Vasconcelosia minhoensis</taxon>
    </lineage>
</organism>
<dbReference type="Proteomes" id="UP000636505">
    <property type="component" value="Unassembled WGS sequence"/>
</dbReference>
<accession>A0A8J7AA44</accession>
<dbReference type="Gene3D" id="3.30.420.270">
    <property type="match status" value="1"/>
</dbReference>
<evidence type="ECO:0000256" key="8">
    <source>
        <dbReference type="SAM" id="Phobius"/>
    </source>
</evidence>
<dbReference type="GO" id="GO:0005886">
    <property type="term" value="C:plasma membrane"/>
    <property type="evidence" value="ECO:0007669"/>
    <property type="project" value="UniProtKB-SubCell"/>
</dbReference>
<dbReference type="Pfam" id="PF02472">
    <property type="entry name" value="ExbD"/>
    <property type="match status" value="1"/>
</dbReference>
<keyword evidence="6 8" id="KW-0472">Membrane</keyword>
<comment type="subcellular location">
    <subcellularLocation>
        <location evidence="1">Cell membrane</location>
        <topology evidence="1">Single-pass membrane protein</topology>
    </subcellularLocation>
    <subcellularLocation>
        <location evidence="7">Cell membrane</location>
        <topology evidence="7">Single-pass type II membrane protein</topology>
    </subcellularLocation>
</comment>
<evidence type="ECO:0000313" key="9">
    <source>
        <dbReference type="EMBL" id="MBE9080267.1"/>
    </source>
</evidence>
<dbReference type="InterPro" id="IPR003400">
    <property type="entry name" value="ExbD"/>
</dbReference>
<evidence type="ECO:0000256" key="1">
    <source>
        <dbReference type="ARBA" id="ARBA00004162"/>
    </source>
</evidence>
<evidence type="ECO:0000256" key="7">
    <source>
        <dbReference type="RuleBase" id="RU003879"/>
    </source>
</evidence>
<evidence type="ECO:0000256" key="6">
    <source>
        <dbReference type="ARBA" id="ARBA00023136"/>
    </source>
</evidence>
<dbReference type="GO" id="GO:0015031">
    <property type="term" value="P:protein transport"/>
    <property type="evidence" value="ECO:0007669"/>
    <property type="project" value="UniProtKB-KW"/>
</dbReference>
<reference evidence="9" key="1">
    <citation type="submission" date="2020-10" db="EMBL/GenBank/DDBJ databases">
        <authorList>
            <person name="Castelo-Branco R."/>
            <person name="Eusebio N."/>
            <person name="Adriana R."/>
            <person name="Vieira A."/>
            <person name="Brugerolle De Fraissinette N."/>
            <person name="Rezende De Castro R."/>
            <person name="Schneider M.P."/>
            <person name="Vasconcelos V."/>
            <person name="Leao P.N."/>
        </authorList>
    </citation>
    <scope>NUCLEOTIDE SEQUENCE</scope>
    <source>
        <strain evidence="9">LEGE 07310</strain>
    </source>
</reference>
<proteinExistence type="inferred from homology"/>
<comment type="caution">
    <text evidence="9">The sequence shown here is derived from an EMBL/GenBank/DDBJ whole genome shotgun (WGS) entry which is preliminary data.</text>
</comment>
<dbReference type="PANTHER" id="PTHR30558">
    <property type="entry name" value="EXBD MEMBRANE COMPONENT OF PMF-DRIVEN MACROMOLECULE IMPORT SYSTEM"/>
    <property type="match status" value="1"/>
</dbReference>
<name>A0A8J7AA44_9CYAN</name>
<evidence type="ECO:0000256" key="2">
    <source>
        <dbReference type="ARBA" id="ARBA00005811"/>
    </source>
</evidence>
<evidence type="ECO:0000256" key="3">
    <source>
        <dbReference type="ARBA" id="ARBA00022475"/>
    </source>
</evidence>
<evidence type="ECO:0000256" key="5">
    <source>
        <dbReference type="ARBA" id="ARBA00022989"/>
    </source>
</evidence>
<dbReference type="GO" id="GO:0022857">
    <property type="term" value="F:transmembrane transporter activity"/>
    <property type="evidence" value="ECO:0007669"/>
    <property type="project" value="InterPro"/>
</dbReference>
<feature type="transmembrane region" description="Helical" evidence="8">
    <location>
        <begin position="12"/>
        <end position="37"/>
    </location>
</feature>
<keyword evidence="4 7" id="KW-0812">Transmembrane</keyword>